<sequence length="101" mass="11159">MQGLHPRGGQHRYCTDGLHPAAIGDHALPRFEPVQRAKAGFRLYGRIPRQIGGDPEGKFDRVRHRFRSVTVSIRQVGLPADASPHRRGGARAGRRGLSQCT</sequence>
<evidence type="ECO:0000256" key="1">
    <source>
        <dbReference type="SAM" id="MobiDB-lite"/>
    </source>
</evidence>
<dbReference type="AlphaFoldDB" id="A0A644U322"/>
<comment type="caution">
    <text evidence="2">The sequence shown here is derived from an EMBL/GenBank/DDBJ whole genome shotgun (WGS) entry which is preliminary data.</text>
</comment>
<organism evidence="2">
    <name type="scientific">bioreactor metagenome</name>
    <dbReference type="NCBI Taxonomy" id="1076179"/>
    <lineage>
        <taxon>unclassified sequences</taxon>
        <taxon>metagenomes</taxon>
        <taxon>ecological metagenomes</taxon>
    </lineage>
</organism>
<gene>
    <name evidence="2" type="ORF">SDC9_19474</name>
</gene>
<evidence type="ECO:0000313" key="2">
    <source>
        <dbReference type="EMBL" id="MPL73668.1"/>
    </source>
</evidence>
<reference evidence="2" key="1">
    <citation type="submission" date="2019-08" db="EMBL/GenBank/DDBJ databases">
        <authorList>
            <person name="Kucharzyk K."/>
            <person name="Murdoch R.W."/>
            <person name="Higgins S."/>
            <person name="Loffler F."/>
        </authorList>
    </citation>
    <scope>NUCLEOTIDE SEQUENCE</scope>
</reference>
<feature type="compositionally biased region" description="Basic residues" evidence="1">
    <location>
        <begin position="85"/>
        <end position="94"/>
    </location>
</feature>
<proteinExistence type="predicted"/>
<name>A0A644U322_9ZZZZ</name>
<feature type="region of interest" description="Disordered" evidence="1">
    <location>
        <begin position="77"/>
        <end position="101"/>
    </location>
</feature>
<accession>A0A644U322</accession>
<protein>
    <submittedName>
        <fullName evidence="2">Uncharacterized protein</fullName>
    </submittedName>
</protein>
<dbReference type="EMBL" id="VSSQ01000075">
    <property type="protein sequence ID" value="MPL73668.1"/>
    <property type="molecule type" value="Genomic_DNA"/>
</dbReference>